<name>A0AAE3MAA3_9BACT</name>
<dbReference type="PANTHER" id="PTHR33393">
    <property type="entry name" value="POLYGLUTAMINE SYNTHESIS ACCESSORY PROTEIN RV0574C-RELATED"/>
    <property type="match status" value="1"/>
</dbReference>
<comment type="caution">
    <text evidence="3">The sequence shown here is derived from an EMBL/GenBank/DDBJ whole genome shotgun (WGS) entry which is preliminary data.</text>
</comment>
<sequence length="380" mass="43558">MNNETVKILITGDFCPINRVEELSKQGEIKSIFNDFIEELKGNDLNIVDLECPLTNSETTRPKTGPYQKAHPITINALKYADVSAVTMSNNHIMDYDSKGVQETLNLCSANGIETIGIGKSGDEASKIYSVNIKGKKIGVLTYADNEFLTTSEGIYSANPLDTVKCYYDIKEAKESHHYVIVIIHGGNEFYNLPSPRTKKLFRYMVDVGADVVLSHHTHVFSGYEQYNGKPIFYGLGNFVYDWPGKVNSDWNRGYAVRLEISDNIDYKIIPLKQGNEQPGVFKLSQDEKVIFSRDIEMLSKIISDDIELEKRFQEYCESVFPMYDAFIEPYFGKYIMALQKRGFLPKLLSRKKRLFHLNLSRCESHREVLLRMLHKYECK</sequence>
<dbReference type="SMART" id="SM00854">
    <property type="entry name" value="PGA_cap"/>
    <property type="match status" value="1"/>
</dbReference>
<dbReference type="SUPFAM" id="SSF56300">
    <property type="entry name" value="Metallo-dependent phosphatases"/>
    <property type="match status" value="1"/>
</dbReference>
<protein>
    <submittedName>
        <fullName evidence="3">CapA family protein</fullName>
    </submittedName>
</protein>
<reference evidence="3" key="1">
    <citation type="submission" date="2022-10" db="EMBL/GenBank/DDBJ databases">
        <authorList>
            <person name="Yu W.X."/>
        </authorList>
    </citation>
    <scope>NUCLEOTIDE SEQUENCE</scope>
    <source>
        <strain evidence="3">D04</strain>
    </source>
</reference>
<evidence type="ECO:0000313" key="4">
    <source>
        <dbReference type="Proteomes" id="UP001207408"/>
    </source>
</evidence>
<dbReference type="InterPro" id="IPR052169">
    <property type="entry name" value="CW_Biosynth-Accessory"/>
</dbReference>
<dbReference type="PANTHER" id="PTHR33393:SF11">
    <property type="entry name" value="POLYGLUTAMINE SYNTHESIS ACCESSORY PROTEIN RV0574C-RELATED"/>
    <property type="match status" value="1"/>
</dbReference>
<proteinExistence type="inferred from homology"/>
<evidence type="ECO:0000259" key="2">
    <source>
        <dbReference type="SMART" id="SM00854"/>
    </source>
</evidence>
<accession>A0AAE3MAA3</accession>
<evidence type="ECO:0000256" key="1">
    <source>
        <dbReference type="ARBA" id="ARBA00005662"/>
    </source>
</evidence>
<feature type="domain" description="Capsule synthesis protein CapA" evidence="2">
    <location>
        <begin position="7"/>
        <end position="243"/>
    </location>
</feature>
<dbReference type="Gene3D" id="3.60.21.10">
    <property type="match status" value="1"/>
</dbReference>
<dbReference type="CDD" id="cd07381">
    <property type="entry name" value="MPP_CapA"/>
    <property type="match status" value="1"/>
</dbReference>
<dbReference type="EMBL" id="JAPDPI010000001">
    <property type="protein sequence ID" value="MCW3804146.1"/>
    <property type="molecule type" value="Genomic_DNA"/>
</dbReference>
<dbReference type="RefSeq" id="WP_301197369.1">
    <property type="nucleotide sequence ID" value="NZ_JAPDPI010000001.1"/>
</dbReference>
<comment type="similarity">
    <text evidence="1">Belongs to the CapA family.</text>
</comment>
<dbReference type="Proteomes" id="UP001207408">
    <property type="component" value="Unassembled WGS sequence"/>
</dbReference>
<dbReference type="InterPro" id="IPR019079">
    <property type="entry name" value="Capsule_synth_CapA"/>
</dbReference>
<gene>
    <name evidence="3" type="ORF">OM074_00845</name>
</gene>
<keyword evidence="4" id="KW-1185">Reference proteome</keyword>
<evidence type="ECO:0000313" key="3">
    <source>
        <dbReference type="EMBL" id="MCW3804146.1"/>
    </source>
</evidence>
<dbReference type="AlphaFoldDB" id="A0AAE3MAA3"/>
<dbReference type="Pfam" id="PF09587">
    <property type="entry name" value="PGA_cap"/>
    <property type="match status" value="1"/>
</dbReference>
<dbReference type="InterPro" id="IPR029052">
    <property type="entry name" value="Metallo-depent_PP-like"/>
</dbReference>
<organism evidence="3 4">
    <name type="scientific">Plebeiibacterium marinum</name>
    <dbReference type="NCBI Taxonomy" id="2992111"/>
    <lineage>
        <taxon>Bacteria</taxon>
        <taxon>Pseudomonadati</taxon>
        <taxon>Bacteroidota</taxon>
        <taxon>Bacteroidia</taxon>
        <taxon>Marinilabiliales</taxon>
        <taxon>Marinilabiliaceae</taxon>
        <taxon>Plebeiibacterium</taxon>
    </lineage>
</organism>